<dbReference type="Proteomes" id="UP000242715">
    <property type="component" value="Unassembled WGS sequence"/>
</dbReference>
<dbReference type="EMBL" id="DF973123">
    <property type="protein sequence ID" value="GAU12537.1"/>
    <property type="molecule type" value="Genomic_DNA"/>
</dbReference>
<name>A0A2Z6MDD6_TRISU</name>
<dbReference type="AlphaFoldDB" id="A0A2Z6MDD6"/>
<evidence type="ECO:0000313" key="1">
    <source>
        <dbReference type="EMBL" id="GAU12537.1"/>
    </source>
</evidence>
<keyword evidence="2" id="KW-1185">Reference proteome</keyword>
<evidence type="ECO:0000313" key="2">
    <source>
        <dbReference type="Proteomes" id="UP000242715"/>
    </source>
</evidence>
<organism evidence="1 2">
    <name type="scientific">Trifolium subterraneum</name>
    <name type="common">Subterranean clover</name>
    <dbReference type="NCBI Taxonomy" id="3900"/>
    <lineage>
        <taxon>Eukaryota</taxon>
        <taxon>Viridiplantae</taxon>
        <taxon>Streptophyta</taxon>
        <taxon>Embryophyta</taxon>
        <taxon>Tracheophyta</taxon>
        <taxon>Spermatophyta</taxon>
        <taxon>Magnoliopsida</taxon>
        <taxon>eudicotyledons</taxon>
        <taxon>Gunneridae</taxon>
        <taxon>Pentapetalae</taxon>
        <taxon>rosids</taxon>
        <taxon>fabids</taxon>
        <taxon>Fabales</taxon>
        <taxon>Fabaceae</taxon>
        <taxon>Papilionoideae</taxon>
        <taxon>50 kb inversion clade</taxon>
        <taxon>NPAAA clade</taxon>
        <taxon>Hologalegina</taxon>
        <taxon>IRL clade</taxon>
        <taxon>Trifolieae</taxon>
        <taxon>Trifolium</taxon>
    </lineage>
</organism>
<protein>
    <submittedName>
        <fullName evidence="1">Uncharacterized protein</fullName>
    </submittedName>
</protein>
<sequence length="102" mass="11728">MSGGVVLQQVSINDKRNIYRPPHIRRIKTLDIPTHANVTYDQTTIYLPPHKRTKTLVRSRPELKMNEFYAGSPIFLQSPSPGLVPLPTYIIKKIKLHHDDQS</sequence>
<gene>
    <name evidence="1" type="ORF">TSUD_182510</name>
</gene>
<dbReference type="OrthoDB" id="10358438at2759"/>
<accession>A0A2Z6MDD6</accession>
<proteinExistence type="predicted"/>
<reference evidence="2" key="1">
    <citation type="journal article" date="2017" name="Front. Plant Sci.">
        <title>Climate Clever Clovers: New Paradigm to Reduce the Environmental Footprint of Ruminants by Breeding Low Methanogenic Forages Utilizing Haplotype Variation.</title>
        <authorList>
            <person name="Kaur P."/>
            <person name="Appels R."/>
            <person name="Bayer P.E."/>
            <person name="Keeble-Gagnere G."/>
            <person name="Wang J."/>
            <person name="Hirakawa H."/>
            <person name="Shirasawa K."/>
            <person name="Vercoe P."/>
            <person name="Stefanova K."/>
            <person name="Durmic Z."/>
            <person name="Nichols P."/>
            <person name="Revell C."/>
            <person name="Isobe S.N."/>
            <person name="Edwards D."/>
            <person name="Erskine W."/>
        </authorList>
    </citation>
    <scope>NUCLEOTIDE SEQUENCE [LARGE SCALE GENOMIC DNA]</scope>
    <source>
        <strain evidence="2">cv. Daliak</strain>
    </source>
</reference>